<proteinExistence type="predicted"/>
<dbReference type="AlphaFoldDB" id="A0A813B5E1"/>
<dbReference type="Proteomes" id="UP000601435">
    <property type="component" value="Unassembled WGS sequence"/>
</dbReference>
<comment type="caution">
    <text evidence="1">The sequence shown here is derived from an EMBL/GenBank/DDBJ whole genome shotgun (WGS) entry which is preliminary data.</text>
</comment>
<protein>
    <submittedName>
        <fullName evidence="1">Uncharacterized protein</fullName>
    </submittedName>
</protein>
<keyword evidence="2" id="KW-1185">Reference proteome</keyword>
<gene>
    <name evidence="1" type="ORF">SNEC2469_LOCUS29718</name>
</gene>
<evidence type="ECO:0000313" key="1">
    <source>
        <dbReference type="EMBL" id="CAE7892593.1"/>
    </source>
</evidence>
<dbReference type="EMBL" id="CAJNJA010067569">
    <property type="protein sequence ID" value="CAE7892593.1"/>
    <property type="molecule type" value="Genomic_DNA"/>
</dbReference>
<evidence type="ECO:0000313" key="2">
    <source>
        <dbReference type="Proteomes" id="UP000601435"/>
    </source>
</evidence>
<reference evidence="1" key="1">
    <citation type="submission" date="2021-02" db="EMBL/GenBank/DDBJ databases">
        <authorList>
            <person name="Dougan E. K."/>
            <person name="Rhodes N."/>
            <person name="Thang M."/>
            <person name="Chan C."/>
        </authorList>
    </citation>
    <scope>NUCLEOTIDE SEQUENCE</scope>
</reference>
<sequence length="231" mass="26250">MTQELREFLKTAVAGKLKAKEFPGLCLSDQVLQEYSLSSFCPGAARELSCDPAQVADCRLHWHGSYKVQWEFTPMPSSGQSLESIATELMTSSAMPCLSWRPFNQNQAQALSFVLQQVDGLWRMLFKRSNLSTTKYLLEVRNREKGYLVYKHVKVQDAFLCKPIRVIRFQLVVEVSNAESCRLRVELSSQAPFEFCTAADPHCRVMCFNNDQKVAYLHDSAVAMARDLHGK</sequence>
<name>A0A813B5E1_9DINO</name>
<organism evidence="1 2">
    <name type="scientific">Symbiodinium necroappetens</name>
    <dbReference type="NCBI Taxonomy" id="1628268"/>
    <lineage>
        <taxon>Eukaryota</taxon>
        <taxon>Sar</taxon>
        <taxon>Alveolata</taxon>
        <taxon>Dinophyceae</taxon>
        <taxon>Suessiales</taxon>
        <taxon>Symbiodiniaceae</taxon>
        <taxon>Symbiodinium</taxon>
    </lineage>
</organism>
<accession>A0A813B5E1</accession>
<dbReference type="OrthoDB" id="10544597at2759"/>